<dbReference type="PATRIC" id="fig|69.6.peg.1074"/>
<proteinExistence type="predicted"/>
<dbReference type="KEGG" id="lez:GLE_1087"/>
<dbReference type="EMBL" id="CP013140">
    <property type="protein sequence ID" value="ALN56445.1"/>
    <property type="molecule type" value="Genomic_DNA"/>
</dbReference>
<evidence type="ECO:0000313" key="3">
    <source>
        <dbReference type="Proteomes" id="UP000061569"/>
    </source>
</evidence>
<feature type="region of interest" description="Disordered" evidence="1">
    <location>
        <begin position="1"/>
        <end position="79"/>
    </location>
</feature>
<organism evidence="2 3">
    <name type="scientific">Lysobacter enzymogenes</name>
    <dbReference type="NCBI Taxonomy" id="69"/>
    <lineage>
        <taxon>Bacteria</taxon>
        <taxon>Pseudomonadati</taxon>
        <taxon>Pseudomonadota</taxon>
        <taxon>Gammaproteobacteria</taxon>
        <taxon>Lysobacterales</taxon>
        <taxon>Lysobacteraceae</taxon>
        <taxon>Lysobacter</taxon>
    </lineage>
</organism>
<name>A0A0S2DDR1_LYSEN</name>
<gene>
    <name evidence="2" type="ORF">GLE_1087</name>
</gene>
<dbReference type="AlphaFoldDB" id="A0A0S2DDR1"/>
<protein>
    <submittedName>
        <fullName evidence="2">Uncharacterized protein</fullName>
    </submittedName>
</protein>
<feature type="compositionally biased region" description="Basic residues" evidence="1">
    <location>
        <begin position="30"/>
        <end position="42"/>
    </location>
</feature>
<accession>A0A0S2DDR1</accession>
<feature type="compositionally biased region" description="Low complexity" evidence="1">
    <location>
        <begin position="11"/>
        <end position="21"/>
    </location>
</feature>
<sequence>MVATPVSRGQASAAPTAAASADGHPDLRHRAAVRVGSRKRPRISPSRVPSGIALEQASRDSATWATNPARRIAPRRPRR</sequence>
<evidence type="ECO:0000256" key="1">
    <source>
        <dbReference type="SAM" id="MobiDB-lite"/>
    </source>
</evidence>
<dbReference type="STRING" id="69.GLE_1087"/>
<evidence type="ECO:0000313" key="2">
    <source>
        <dbReference type="EMBL" id="ALN56445.1"/>
    </source>
</evidence>
<reference evidence="2 3" key="1">
    <citation type="submission" date="2015-11" db="EMBL/GenBank/DDBJ databases">
        <title>Genome sequences of Lysobacter enzymogenes strain C3 and Lysobacter antibioticus ATCC 29479.</title>
        <authorList>
            <person name="Kobayashi D.Y."/>
        </authorList>
    </citation>
    <scope>NUCLEOTIDE SEQUENCE [LARGE SCALE GENOMIC DNA]</scope>
    <source>
        <strain evidence="2 3">C3</strain>
    </source>
</reference>
<dbReference type="Proteomes" id="UP000061569">
    <property type="component" value="Chromosome"/>
</dbReference>